<dbReference type="EMBL" id="MWIP01000004">
    <property type="protein sequence ID" value="KAF1686873.1"/>
    <property type="molecule type" value="Genomic_DNA"/>
</dbReference>
<accession>A0A7V8GN33</accession>
<sequence>MICQALRLPASQLTAARPDEAGVAPDPGTCVDAELLCQQRVKGVYGDLLAFMSRLELPLDEEHRRFWTGSQMAALQMVNAVKDAKHLQKNLGQRLQGPDSPVRAAYVDLRRHLFGQIRALRAIALADGDDGASRLRDLDRKAAAFDARFRTRLFEQVRAGRFDALEAGSLLNDHGYVERIYRSLRQALAFAEEPDSLQRLRRLAGDAVPERA</sequence>
<evidence type="ECO:0000313" key="2">
    <source>
        <dbReference type="Proteomes" id="UP000462066"/>
    </source>
</evidence>
<gene>
    <name evidence="1" type="ORF">B1992_05630</name>
</gene>
<protein>
    <submittedName>
        <fullName evidence="1">Uncharacterized protein</fullName>
    </submittedName>
</protein>
<keyword evidence="2" id="KW-1185">Reference proteome</keyword>
<comment type="caution">
    <text evidence="1">The sequence shown here is derived from an EMBL/GenBank/DDBJ whole genome shotgun (WGS) entry which is preliminary data.</text>
</comment>
<reference evidence="1 2" key="1">
    <citation type="submission" date="2017-10" db="EMBL/GenBank/DDBJ databases">
        <title>Whole genome sequencing of Pseudoxanthomonas broegbernensis DSM 12573(T).</title>
        <authorList>
            <person name="Kumar S."/>
            <person name="Bansal K."/>
            <person name="Kaur A."/>
            <person name="Patil P."/>
            <person name="Sharma S."/>
            <person name="Patil P.B."/>
        </authorList>
    </citation>
    <scope>NUCLEOTIDE SEQUENCE [LARGE SCALE GENOMIC DNA]</scope>
    <source>
        <strain evidence="1 2">DSM 12573</strain>
    </source>
</reference>
<name>A0A7V8GN33_9GAMM</name>
<dbReference type="AlphaFoldDB" id="A0A7V8GN33"/>
<evidence type="ECO:0000313" key="1">
    <source>
        <dbReference type="EMBL" id="KAF1686873.1"/>
    </source>
</evidence>
<dbReference type="Proteomes" id="UP000462066">
    <property type="component" value="Unassembled WGS sequence"/>
</dbReference>
<proteinExistence type="predicted"/>
<organism evidence="1 2">
    <name type="scientific">Pseudoxanthomonas broegbernensis</name>
    <dbReference type="NCBI Taxonomy" id="83619"/>
    <lineage>
        <taxon>Bacteria</taxon>
        <taxon>Pseudomonadati</taxon>
        <taxon>Pseudomonadota</taxon>
        <taxon>Gammaproteobacteria</taxon>
        <taxon>Lysobacterales</taxon>
        <taxon>Lysobacteraceae</taxon>
        <taxon>Pseudoxanthomonas</taxon>
    </lineage>
</organism>